<evidence type="ECO:0000313" key="3">
    <source>
        <dbReference type="Proteomes" id="UP000729402"/>
    </source>
</evidence>
<dbReference type="AlphaFoldDB" id="A0A8J5SGU6"/>
<name>A0A8J5SGU6_ZIZPA</name>
<evidence type="ECO:0000313" key="2">
    <source>
        <dbReference type="EMBL" id="KAG8057861.1"/>
    </source>
</evidence>
<proteinExistence type="predicted"/>
<accession>A0A8J5SGU6</accession>
<organism evidence="2 3">
    <name type="scientific">Zizania palustris</name>
    <name type="common">Northern wild rice</name>
    <dbReference type="NCBI Taxonomy" id="103762"/>
    <lineage>
        <taxon>Eukaryota</taxon>
        <taxon>Viridiplantae</taxon>
        <taxon>Streptophyta</taxon>
        <taxon>Embryophyta</taxon>
        <taxon>Tracheophyta</taxon>
        <taxon>Spermatophyta</taxon>
        <taxon>Magnoliopsida</taxon>
        <taxon>Liliopsida</taxon>
        <taxon>Poales</taxon>
        <taxon>Poaceae</taxon>
        <taxon>BOP clade</taxon>
        <taxon>Oryzoideae</taxon>
        <taxon>Oryzeae</taxon>
        <taxon>Zizaniinae</taxon>
        <taxon>Zizania</taxon>
    </lineage>
</organism>
<reference evidence="2" key="1">
    <citation type="journal article" date="2021" name="bioRxiv">
        <title>Whole Genome Assembly and Annotation of Northern Wild Rice, Zizania palustris L., Supports a Whole Genome Duplication in the Zizania Genus.</title>
        <authorList>
            <person name="Haas M."/>
            <person name="Kono T."/>
            <person name="Macchietto M."/>
            <person name="Millas R."/>
            <person name="McGilp L."/>
            <person name="Shao M."/>
            <person name="Duquette J."/>
            <person name="Hirsch C.N."/>
            <person name="Kimball J."/>
        </authorList>
    </citation>
    <scope>NUCLEOTIDE SEQUENCE</scope>
    <source>
        <tissue evidence="2">Fresh leaf tissue</tissue>
    </source>
</reference>
<dbReference type="EMBL" id="JAAALK010000287">
    <property type="protein sequence ID" value="KAG8057861.1"/>
    <property type="molecule type" value="Genomic_DNA"/>
</dbReference>
<dbReference type="Proteomes" id="UP000729402">
    <property type="component" value="Unassembled WGS sequence"/>
</dbReference>
<keyword evidence="3" id="KW-1185">Reference proteome</keyword>
<protein>
    <submittedName>
        <fullName evidence="2">Uncharacterized protein</fullName>
    </submittedName>
</protein>
<evidence type="ECO:0000256" key="1">
    <source>
        <dbReference type="SAM" id="MobiDB-lite"/>
    </source>
</evidence>
<gene>
    <name evidence="2" type="ORF">GUJ93_ZPchr0002g26182</name>
</gene>
<feature type="region of interest" description="Disordered" evidence="1">
    <location>
        <begin position="20"/>
        <end position="89"/>
    </location>
</feature>
<sequence>MSLFSFSFSLPNFSLPNLRSASATASHRTARHADAGHHHYRPSFPHPETPSRCPEAPMPATKPPCPPSKTQIGRHEDPKPRILQPRRKRWQRRVRAQWHGRQWRWLAGGWGEKLGKAEEEEDSDR</sequence>
<feature type="compositionally biased region" description="Pro residues" evidence="1">
    <location>
        <begin position="56"/>
        <end position="67"/>
    </location>
</feature>
<reference evidence="2" key="2">
    <citation type="submission" date="2021-02" db="EMBL/GenBank/DDBJ databases">
        <authorList>
            <person name="Kimball J.A."/>
            <person name="Haas M.W."/>
            <person name="Macchietto M."/>
            <person name="Kono T."/>
            <person name="Duquette J."/>
            <person name="Shao M."/>
        </authorList>
    </citation>
    <scope>NUCLEOTIDE SEQUENCE</scope>
    <source>
        <tissue evidence="2">Fresh leaf tissue</tissue>
    </source>
</reference>
<comment type="caution">
    <text evidence="2">The sequence shown here is derived from an EMBL/GenBank/DDBJ whole genome shotgun (WGS) entry which is preliminary data.</text>
</comment>